<evidence type="ECO:0008006" key="17">
    <source>
        <dbReference type="Google" id="ProtNLM"/>
    </source>
</evidence>
<evidence type="ECO:0000256" key="6">
    <source>
        <dbReference type="ARBA" id="ARBA00022714"/>
    </source>
</evidence>
<dbReference type="PhylomeDB" id="A0A0G4EHB0"/>
<dbReference type="InterPro" id="IPR036856">
    <property type="entry name" value="Ald_Oxase/Xan_DH_a/b_sf"/>
</dbReference>
<dbReference type="InterPro" id="IPR036188">
    <property type="entry name" value="FAD/NAD-bd_sf"/>
</dbReference>
<evidence type="ECO:0000259" key="14">
    <source>
        <dbReference type="PROSITE" id="PS51387"/>
    </source>
</evidence>
<dbReference type="InterPro" id="IPR036010">
    <property type="entry name" value="2Fe-2S_ferredoxin-like_sf"/>
</dbReference>
<comment type="similarity">
    <text evidence="3">Belongs to the xanthine dehydrogenase family.</text>
</comment>
<evidence type="ECO:0000256" key="9">
    <source>
        <dbReference type="ARBA" id="ARBA00023002"/>
    </source>
</evidence>
<evidence type="ECO:0000256" key="3">
    <source>
        <dbReference type="ARBA" id="ARBA00006849"/>
    </source>
</evidence>
<dbReference type="PANTHER" id="PTHR11908:SF132">
    <property type="entry name" value="ALDEHYDE OXIDASE 1-RELATED"/>
    <property type="match status" value="1"/>
</dbReference>
<dbReference type="InterPro" id="IPR036683">
    <property type="entry name" value="CO_DH_flav_C_dom_sf"/>
</dbReference>
<dbReference type="SUPFAM" id="SSF47741">
    <property type="entry name" value="CO dehydrogenase ISP C-domain like"/>
    <property type="match status" value="1"/>
</dbReference>
<comment type="cofactor">
    <cofactor evidence="1">
        <name>Mo-molybdopterin</name>
        <dbReference type="ChEBI" id="CHEBI:71302"/>
    </cofactor>
</comment>
<dbReference type="InterPro" id="IPR036884">
    <property type="entry name" value="2Fe-2S-bd_dom_sf"/>
</dbReference>
<protein>
    <recommendedName>
        <fullName evidence="17">FAD-binding PCMH-type domain-containing protein</fullName>
    </recommendedName>
</protein>
<dbReference type="CDD" id="cd00207">
    <property type="entry name" value="fer2"/>
    <property type="match status" value="1"/>
</dbReference>
<dbReference type="InterPro" id="IPR016208">
    <property type="entry name" value="Ald_Oxase/xanthine_DH-like"/>
</dbReference>
<dbReference type="Pfam" id="PF00111">
    <property type="entry name" value="Fer2"/>
    <property type="match status" value="1"/>
</dbReference>
<dbReference type="PROSITE" id="PS51387">
    <property type="entry name" value="FAD_PCMH"/>
    <property type="match status" value="1"/>
</dbReference>
<dbReference type="PROSITE" id="PS00197">
    <property type="entry name" value="2FE2S_FER_1"/>
    <property type="match status" value="1"/>
</dbReference>
<dbReference type="GO" id="GO:0016491">
    <property type="term" value="F:oxidoreductase activity"/>
    <property type="evidence" value="ECO:0007669"/>
    <property type="project" value="UniProtKB-KW"/>
</dbReference>
<dbReference type="SMART" id="SM01092">
    <property type="entry name" value="CO_deh_flav_C"/>
    <property type="match status" value="1"/>
</dbReference>
<dbReference type="GO" id="GO:0071949">
    <property type="term" value="F:FAD binding"/>
    <property type="evidence" value="ECO:0007669"/>
    <property type="project" value="InterPro"/>
</dbReference>
<feature type="region of interest" description="Disordered" evidence="12">
    <location>
        <begin position="1788"/>
        <end position="1810"/>
    </location>
</feature>
<evidence type="ECO:0000313" key="15">
    <source>
        <dbReference type="EMBL" id="CEL95367.1"/>
    </source>
</evidence>
<dbReference type="OMA" id="GPKTREP"/>
<dbReference type="Gene3D" id="1.10.150.120">
    <property type="entry name" value="[2Fe-2S]-binding domain"/>
    <property type="match status" value="1"/>
</dbReference>
<dbReference type="InterPro" id="IPR016169">
    <property type="entry name" value="FAD-bd_PCMH_sub2"/>
</dbReference>
<dbReference type="Pfam" id="PF01799">
    <property type="entry name" value="Fer2_2"/>
    <property type="match status" value="1"/>
</dbReference>
<gene>
    <name evidence="15" type="ORF">Vbra_11797</name>
</gene>
<dbReference type="Gene3D" id="3.90.1170.50">
    <property type="entry name" value="Aldehyde oxidase/xanthine dehydrogenase, a/b hammerhead"/>
    <property type="match status" value="1"/>
</dbReference>
<dbReference type="InterPro" id="IPR012675">
    <property type="entry name" value="Beta-grasp_dom_sf"/>
</dbReference>
<dbReference type="InterPro" id="IPR001041">
    <property type="entry name" value="2Fe-2S_ferredoxin-type"/>
</dbReference>
<dbReference type="SUPFAM" id="SSF54665">
    <property type="entry name" value="CO dehydrogenase molybdoprotein N-domain-like"/>
    <property type="match status" value="1"/>
</dbReference>
<dbReference type="Pfam" id="PF03450">
    <property type="entry name" value="CO_deh_flav_C"/>
    <property type="match status" value="1"/>
</dbReference>
<dbReference type="InterPro" id="IPR006058">
    <property type="entry name" value="2Fe2S_fd_BS"/>
</dbReference>
<dbReference type="PROSITE" id="PS51085">
    <property type="entry name" value="2FE2S_FER_2"/>
    <property type="match status" value="1"/>
</dbReference>
<dbReference type="Proteomes" id="UP000041254">
    <property type="component" value="Unassembled WGS sequence"/>
</dbReference>
<dbReference type="Gene3D" id="3.30.465.10">
    <property type="match status" value="1"/>
</dbReference>
<evidence type="ECO:0000256" key="2">
    <source>
        <dbReference type="ARBA" id="ARBA00001974"/>
    </source>
</evidence>
<feature type="domain" description="FAD-binding PCMH-type" evidence="14">
    <location>
        <begin position="223"/>
        <end position="426"/>
    </location>
</feature>
<dbReference type="OrthoDB" id="8300278at2759"/>
<comment type="cofactor">
    <cofactor evidence="2">
        <name>FAD</name>
        <dbReference type="ChEBI" id="CHEBI:57692"/>
    </cofactor>
</comment>
<dbReference type="InterPro" id="IPR037165">
    <property type="entry name" value="AldOxase/xan_DH_Mopterin-bd_sf"/>
</dbReference>
<dbReference type="SUPFAM" id="SSF56003">
    <property type="entry name" value="Molybdenum cofactor-binding domain"/>
    <property type="match status" value="1"/>
</dbReference>
<dbReference type="EMBL" id="CDMY01000227">
    <property type="protein sequence ID" value="CEL95367.1"/>
    <property type="molecule type" value="Genomic_DNA"/>
</dbReference>
<sequence length="1925" mass="207050">MPGSSAPSAGGDLVFTVDSREVRIPTHEVDPSVSLAAYLRDTLDVTNVKIGCAEGGCGACTVLVERLDPATSQTHRHTALSCLKPLPSVQGCAITTAHGLQNDKQRGDGPAVLHRRVQALGGSQCGYCTPGFVVSLYDALTGEDGELTSDKMAGKIDGNICRCTGYRPLWDVCRSFCKDAPPHLSSIGLADIEDLTTCPPSQWPTPALPPALTGPLPSSSFTSSSMGVTWHSPATLDKAITIWQQAKKDGAANVRLVFGNTSVGIYKDGPPSSCWRTNDTAATVIALDRVALLMDVSVAHKRDGGGEIRIGGGVSVSTFVKALEDLARGDGRHFAESHLTPLISHLHAVASKQVRNMGSVAGNLMLVHHKGFHSDLAPLLTAWDAAIEYIDPSSGTSHTLPLQSLWTTPPSHAFIVTSISIPLPSDEIATQSVFRSYRTSMRPRYAHAFANAAFWMELDPVVRHPCEVRLVVGAVGAVPQRAVKTESFLKTYGLTDETVREAVKLITSEISIDPSLDRQSFRRSLIGSYLYKFLVLLAAEEARGTYTDAHPTAPAQSILSAAEPQLSLSTPPVPSSHPAMGKVLPVDESTEQLERDGREKTRRADGKGGAVLWQPLPKPDAHLVSSGEARYTGDVHVGKGALYGVYVGSDQGNARLVAVDGSAAERVEGVVKVVTAADIPGTNIFSLFGKPLMEVMVPIGGRSKYFGQPAALALGTTSAAAEQAIKLVKLTWDDVKPPVVTLAQARAASTLTPIPMEAKKGDVSQFDDLLAAEGSKEGGLHVLRGVVECGSQLHFYMEPQAAYAVPDEDGTMTVWSSTQGPQYTHASVASALNVPHNKVNIRIRRLGGGFGGKAFLSIPHAVNAAVAAKATNRPVRLVLNRNQDCAMTGGREEMEFEYAVAVDEKGRIHALRATIHAITGAVPGGAIIGCKEATETVDQTYSIPHLHVATKMYTANLPLRVPVRGPGGPEASTFIESVLQRIAHHLDLDPSAVRETNFYSPTATDMCPPSVSMMGRPMPPPRTLTEPYVLPRIWEELKATSGWEGRKSEVERFNTANRWRKRGLAMTTLRYPRPLSFSSALINVYKDGSVVLHHEGVEMGQGLSIKTVQTACETLGMGLFGEALPTSLVRMADLDTAFMPNPGPSAGSTASERMCWAIHDAATKLVDKLMPFCKPGDASVADRWREVITAADGAKVSLQQQGEYKPLSGKPFEFYDTYGAAVSEVEIDVLTGERRIHYCEMLYDCGKSLNPLIDIGQAEGALVMGIGFHTSEEVVIDESTGRLLTDGTWEYKPPLAGDIPTDMRVRLLEKTSHPQGFASSKAVGEPPLLGSTSVFIAIQEAVRSARIDGGLTGHFELSTPATCEKIQQACGTTLEHMVLRPSTMGVSRPLLAAAKPLPTHVDVAIVGGGLGGLLLCAGLRCRGIDAHVFERAPALRNASQGIFMAFTNGISAVRRVKCDIADTMLASGVMDPTVALHQRMLGKEVKTIRVDKKGNGEVTIRWTKAQNIFASHVPDEVIHCSCGGRDFTEDDTGATLVFEGRNEQVRAKMIVAVDGAFSALRPQILSRHREKRDGVMQVTKDGQGSAAAALMIEDPPKYHGFLNWNALVKKEDIARYAESEGVPLPYTERGTVALTSDCPNVLAYIIDVGTHVFWQIRVPELSKAGHRAVAGRQGLKEHLLRGLRDGTDLAVPIGQEGGKPQIPAGETQPDMSEIICMVGATPEEKIYERCIYDRAATSTITTPKGRVIMIGDAAHAPYPGPGQGANMTFEDVSVLIDMFEKHVPNIQAPNTTTVSNGDMTNGTTHKPGKIDRTEEEEIHVELPADVVPTILRECESIRLPRMQSVVYYADIWAWQFHTQASKLPTESLKGKADGAPTAPAPDMDDPEIKDCRAKFNDWVKTFPAEGPPPSLEPFEPYVPRTVFTP</sequence>
<dbReference type="Gene3D" id="3.50.50.60">
    <property type="entry name" value="FAD/NAD(P)-binding domain"/>
    <property type="match status" value="1"/>
</dbReference>
<dbReference type="STRING" id="1169540.A0A0G4EHB0"/>
<keyword evidence="9" id="KW-0560">Oxidoreductase</keyword>
<feature type="region of interest" description="Disordered" evidence="12">
    <location>
        <begin position="566"/>
        <end position="610"/>
    </location>
</feature>
<proteinExistence type="inferred from homology"/>
<evidence type="ECO:0000256" key="11">
    <source>
        <dbReference type="ARBA" id="ARBA00023014"/>
    </source>
</evidence>
<keyword evidence="7" id="KW-0479">Metal-binding</keyword>
<evidence type="ECO:0000256" key="4">
    <source>
        <dbReference type="ARBA" id="ARBA00022505"/>
    </source>
</evidence>
<keyword evidence="10" id="KW-0408">Iron</keyword>
<dbReference type="Pfam" id="PF00941">
    <property type="entry name" value="FAD_binding_5"/>
    <property type="match status" value="1"/>
</dbReference>
<dbReference type="Gene3D" id="3.10.20.30">
    <property type="match status" value="1"/>
</dbReference>
<keyword evidence="6" id="KW-0001">2Fe-2S</keyword>
<dbReference type="Pfam" id="PF02738">
    <property type="entry name" value="MoCoBD_1"/>
    <property type="match status" value="1"/>
</dbReference>
<dbReference type="InterPro" id="IPR005107">
    <property type="entry name" value="CO_DH_flav_C"/>
</dbReference>
<dbReference type="InterPro" id="IPR008274">
    <property type="entry name" value="AldOxase/xan_DH_MoCoBD1"/>
</dbReference>
<dbReference type="Gene3D" id="3.30.390.50">
    <property type="entry name" value="CO dehydrogenase flavoprotein, C-terminal domain"/>
    <property type="match status" value="1"/>
</dbReference>
<evidence type="ECO:0000256" key="10">
    <source>
        <dbReference type="ARBA" id="ARBA00023004"/>
    </source>
</evidence>
<organism evidence="15 16">
    <name type="scientific">Vitrella brassicaformis (strain CCMP3155)</name>
    <dbReference type="NCBI Taxonomy" id="1169540"/>
    <lineage>
        <taxon>Eukaryota</taxon>
        <taxon>Sar</taxon>
        <taxon>Alveolata</taxon>
        <taxon>Colpodellida</taxon>
        <taxon>Vitrellaceae</taxon>
        <taxon>Vitrella</taxon>
    </lineage>
</organism>
<dbReference type="SUPFAM" id="SSF54292">
    <property type="entry name" value="2Fe-2S ferredoxin-like"/>
    <property type="match status" value="1"/>
</dbReference>
<dbReference type="SUPFAM" id="SSF51905">
    <property type="entry name" value="FAD/NAD(P)-binding domain"/>
    <property type="match status" value="1"/>
</dbReference>
<dbReference type="InterPro" id="IPR000674">
    <property type="entry name" value="Ald_Oxase/Xan_DH_a/b"/>
</dbReference>
<dbReference type="InterPro" id="IPR002938">
    <property type="entry name" value="FAD-bd"/>
</dbReference>
<dbReference type="GO" id="GO:0051537">
    <property type="term" value="F:2 iron, 2 sulfur cluster binding"/>
    <property type="evidence" value="ECO:0007669"/>
    <property type="project" value="UniProtKB-KW"/>
</dbReference>
<dbReference type="Pfam" id="PF01494">
    <property type="entry name" value="FAD_binding_3"/>
    <property type="match status" value="1"/>
</dbReference>
<keyword evidence="8" id="KW-0274">FAD</keyword>
<dbReference type="InterPro" id="IPR002888">
    <property type="entry name" value="2Fe-2S-bd"/>
</dbReference>
<evidence type="ECO:0000313" key="16">
    <source>
        <dbReference type="Proteomes" id="UP000041254"/>
    </source>
</evidence>
<dbReference type="InterPro" id="IPR002346">
    <property type="entry name" value="Mopterin_DH_FAD-bd"/>
</dbReference>
<reference evidence="15 16" key="1">
    <citation type="submission" date="2014-11" db="EMBL/GenBank/DDBJ databases">
        <authorList>
            <person name="Zhu J."/>
            <person name="Qi W."/>
            <person name="Song R."/>
        </authorList>
    </citation>
    <scope>NUCLEOTIDE SEQUENCE [LARGE SCALE GENOMIC DNA]</scope>
</reference>
<accession>A0A0G4EHB0</accession>
<dbReference type="PANTHER" id="PTHR11908">
    <property type="entry name" value="XANTHINE DEHYDROGENASE"/>
    <property type="match status" value="1"/>
</dbReference>
<dbReference type="PRINTS" id="PR00420">
    <property type="entry name" value="RNGMNOXGNASE"/>
</dbReference>
<dbReference type="SUPFAM" id="SSF56176">
    <property type="entry name" value="FAD-binding/transporter-associated domain-like"/>
    <property type="match status" value="1"/>
</dbReference>
<evidence type="ECO:0000256" key="1">
    <source>
        <dbReference type="ARBA" id="ARBA00001924"/>
    </source>
</evidence>
<dbReference type="Pfam" id="PF01315">
    <property type="entry name" value="Ald_Xan_dh_C"/>
    <property type="match status" value="1"/>
</dbReference>
<keyword evidence="5" id="KW-0285">Flavoprotein</keyword>
<dbReference type="FunFam" id="3.30.365.10:FF:000001">
    <property type="entry name" value="Xanthine dehydrogenase oxidase"/>
    <property type="match status" value="1"/>
</dbReference>
<evidence type="ECO:0000256" key="5">
    <source>
        <dbReference type="ARBA" id="ARBA00022630"/>
    </source>
</evidence>
<dbReference type="InterPro" id="IPR036318">
    <property type="entry name" value="FAD-bd_PCMH-like_sf"/>
</dbReference>
<feature type="region of interest" description="Disordered" evidence="12">
    <location>
        <begin position="1865"/>
        <end position="1887"/>
    </location>
</feature>
<dbReference type="SMART" id="SM01008">
    <property type="entry name" value="Ald_Xan_dh_C"/>
    <property type="match status" value="1"/>
</dbReference>
<feature type="domain" description="2Fe-2S ferredoxin-type" evidence="13">
    <location>
        <begin position="11"/>
        <end position="100"/>
    </location>
</feature>
<evidence type="ECO:0000256" key="12">
    <source>
        <dbReference type="SAM" id="MobiDB-lite"/>
    </source>
</evidence>
<dbReference type="VEuPathDB" id="CryptoDB:Vbra_11797"/>
<dbReference type="GO" id="GO:0005506">
    <property type="term" value="F:iron ion binding"/>
    <property type="evidence" value="ECO:0007669"/>
    <property type="project" value="InterPro"/>
</dbReference>
<dbReference type="SUPFAM" id="SSF55447">
    <property type="entry name" value="CO dehydrogenase flavoprotein C-terminal domain-like"/>
    <property type="match status" value="1"/>
</dbReference>
<dbReference type="InParanoid" id="A0A0G4EHB0"/>
<keyword evidence="11" id="KW-0411">Iron-sulfur</keyword>
<name>A0A0G4EHB0_VITBC</name>
<evidence type="ECO:0000259" key="13">
    <source>
        <dbReference type="PROSITE" id="PS51085"/>
    </source>
</evidence>
<dbReference type="Pfam" id="PF20256">
    <property type="entry name" value="MoCoBD_2"/>
    <property type="match status" value="1"/>
</dbReference>
<keyword evidence="16" id="KW-1185">Reference proteome</keyword>
<feature type="compositionally biased region" description="Basic and acidic residues" evidence="12">
    <location>
        <begin position="592"/>
        <end position="606"/>
    </location>
</feature>
<feature type="compositionally biased region" description="Polar residues" evidence="12">
    <location>
        <begin position="1788"/>
        <end position="1804"/>
    </location>
</feature>
<evidence type="ECO:0000256" key="8">
    <source>
        <dbReference type="ARBA" id="ARBA00022827"/>
    </source>
</evidence>
<dbReference type="Gene3D" id="3.30.365.10">
    <property type="entry name" value="Aldehyde oxidase/xanthine dehydrogenase, molybdopterin binding domain"/>
    <property type="match status" value="4"/>
</dbReference>
<dbReference type="InterPro" id="IPR046867">
    <property type="entry name" value="AldOxase/xan_DH_MoCoBD2"/>
</dbReference>
<dbReference type="InterPro" id="IPR016166">
    <property type="entry name" value="FAD-bd_PCMH"/>
</dbReference>
<keyword evidence="4" id="KW-0500">Molybdenum</keyword>
<evidence type="ECO:0000256" key="7">
    <source>
        <dbReference type="ARBA" id="ARBA00022723"/>
    </source>
</evidence>